<reference evidence="1 2" key="1">
    <citation type="submission" date="2024-03" db="EMBL/GenBank/DDBJ databases">
        <title>Sulfurimonas sp. HSL3-1.</title>
        <authorList>
            <person name="Wang S."/>
        </authorList>
    </citation>
    <scope>NUCLEOTIDE SEQUENCE [LARGE SCALE GENOMIC DNA]</scope>
    <source>
        <strain evidence="1 2">HSL3-1</strain>
    </source>
</reference>
<evidence type="ECO:0000313" key="2">
    <source>
        <dbReference type="Proteomes" id="UP001447842"/>
    </source>
</evidence>
<accession>A0ABZ3HCK7</accession>
<organism evidence="1 2">
    <name type="scientific">Sulfurimonas diazotrophicus</name>
    <dbReference type="NCBI Taxonomy" id="3131939"/>
    <lineage>
        <taxon>Bacteria</taxon>
        <taxon>Pseudomonadati</taxon>
        <taxon>Campylobacterota</taxon>
        <taxon>Epsilonproteobacteria</taxon>
        <taxon>Campylobacterales</taxon>
        <taxon>Sulfurimonadaceae</taxon>
        <taxon>Sulfurimonas</taxon>
    </lineage>
</organism>
<gene>
    <name evidence="1" type="ORF">WCY31_01360</name>
</gene>
<evidence type="ECO:0000313" key="1">
    <source>
        <dbReference type="EMBL" id="XAU15359.1"/>
    </source>
</evidence>
<proteinExistence type="predicted"/>
<keyword evidence="2" id="KW-1185">Reference proteome</keyword>
<name>A0ABZ3HCK7_9BACT</name>
<sequence length="114" mass="13979">MTLIDIFTDHVVNCKSLKDYVEIRKNIHERGEFNDRTLIQAEEDLQRLRREHPEVYAGMYEVLYEIMRRDEGHYYEYPINFIRQILRIYQEGIPAEKVLEAYRKELDHHYRDAC</sequence>
<dbReference type="RefSeq" id="WP_345970439.1">
    <property type="nucleotide sequence ID" value="NZ_CP147920.1"/>
</dbReference>
<dbReference type="Proteomes" id="UP001447842">
    <property type="component" value="Chromosome"/>
</dbReference>
<protein>
    <submittedName>
        <fullName evidence="1">Uncharacterized protein</fullName>
    </submittedName>
</protein>
<dbReference type="EMBL" id="CP147920">
    <property type="protein sequence ID" value="XAU15359.1"/>
    <property type="molecule type" value="Genomic_DNA"/>
</dbReference>